<dbReference type="EMBL" id="SRLO01000111">
    <property type="protein sequence ID" value="TNN74736.1"/>
    <property type="molecule type" value="Genomic_DNA"/>
</dbReference>
<dbReference type="AlphaFoldDB" id="A0A4Z2I9N7"/>
<comment type="caution">
    <text evidence="2">The sequence shown here is derived from an EMBL/GenBank/DDBJ whole genome shotgun (WGS) entry which is preliminary data.</text>
</comment>
<dbReference type="Proteomes" id="UP000314294">
    <property type="component" value="Unassembled WGS sequence"/>
</dbReference>
<reference evidence="2 3" key="1">
    <citation type="submission" date="2019-03" db="EMBL/GenBank/DDBJ databases">
        <title>First draft genome of Liparis tanakae, snailfish: a comprehensive survey of snailfish specific genes.</title>
        <authorList>
            <person name="Kim W."/>
            <person name="Song I."/>
            <person name="Jeong J.-H."/>
            <person name="Kim D."/>
            <person name="Kim S."/>
            <person name="Ryu S."/>
            <person name="Song J.Y."/>
            <person name="Lee S.K."/>
        </authorList>
    </citation>
    <scope>NUCLEOTIDE SEQUENCE [LARGE SCALE GENOMIC DNA]</scope>
    <source>
        <tissue evidence="2">Muscle</tissue>
    </source>
</reference>
<name>A0A4Z2I9N7_9TELE</name>
<keyword evidence="3" id="KW-1185">Reference proteome</keyword>
<evidence type="ECO:0000313" key="3">
    <source>
        <dbReference type="Proteomes" id="UP000314294"/>
    </source>
</evidence>
<organism evidence="2 3">
    <name type="scientific">Liparis tanakae</name>
    <name type="common">Tanaka's snailfish</name>
    <dbReference type="NCBI Taxonomy" id="230148"/>
    <lineage>
        <taxon>Eukaryota</taxon>
        <taxon>Metazoa</taxon>
        <taxon>Chordata</taxon>
        <taxon>Craniata</taxon>
        <taxon>Vertebrata</taxon>
        <taxon>Euteleostomi</taxon>
        <taxon>Actinopterygii</taxon>
        <taxon>Neopterygii</taxon>
        <taxon>Teleostei</taxon>
        <taxon>Neoteleostei</taxon>
        <taxon>Acanthomorphata</taxon>
        <taxon>Eupercaria</taxon>
        <taxon>Perciformes</taxon>
        <taxon>Cottioidei</taxon>
        <taxon>Cottales</taxon>
        <taxon>Liparidae</taxon>
        <taxon>Liparis</taxon>
    </lineage>
</organism>
<feature type="compositionally biased region" description="Basic residues" evidence="1">
    <location>
        <begin position="52"/>
        <end position="61"/>
    </location>
</feature>
<accession>A0A4Z2I9N7</accession>
<evidence type="ECO:0000313" key="2">
    <source>
        <dbReference type="EMBL" id="TNN74736.1"/>
    </source>
</evidence>
<protein>
    <submittedName>
        <fullName evidence="2">Uncharacterized protein</fullName>
    </submittedName>
</protein>
<sequence length="61" mass="6856">MYKRRAAGIFHSAVSELFKEICSKRTSEKTEMNLAVEEDAVRTDGSSSSPLLRRRQSTCCS</sequence>
<gene>
    <name evidence="2" type="ORF">EYF80_015054</name>
</gene>
<evidence type="ECO:0000256" key="1">
    <source>
        <dbReference type="SAM" id="MobiDB-lite"/>
    </source>
</evidence>
<proteinExistence type="predicted"/>
<feature type="region of interest" description="Disordered" evidence="1">
    <location>
        <begin position="35"/>
        <end position="61"/>
    </location>
</feature>